<evidence type="ECO:0000256" key="7">
    <source>
        <dbReference type="SAM" id="MobiDB-lite"/>
    </source>
</evidence>
<evidence type="ECO:0000256" key="4">
    <source>
        <dbReference type="ARBA" id="ARBA00022801"/>
    </source>
</evidence>
<reference evidence="8" key="1">
    <citation type="submission" date="2020-04" db="EMBL/GenBank/DDBJ databases">
        <authorList>
            <person name="Alioto T."/>
            <person name="Alioto T."/>
            <person name="Gomez Garrido J."/>
        </authorList>
    </citation>
    <scope>NUCLEOTIDE SEQUENCE</scope>
    <source>
        <strain evidence="8">A484AB</strain>
    </source>
</reference>
<dbReference type="GO" id="GO:0004527">
    <property type="term" value="F:exonuclease activity"/>
    <property type="evidence" value="ECO:0007669"/>
    <property type="project" value="UniProtKB-KW"/>
</dbReference>
<evidence type="ECO:0000313" key="8">
    <source>
        <dbReference type="EMBL" id="CAB3993847.1"/>
    </source>
</evidence>
<dbReference type="InterPro" id="IPR006086">
    <property type="entry name" value="XPG-I_dom"/>
</dbReference>
<evidence type="ECO:0000313" key="9">
    <source>
        <dbReference type="Proteomes" id="UP001152795"/>
    </source>
</evidence>
<feature type="compositionally biased region" description="Polar residues" evidence="7">
    <location>
        <begin position="102"/>
        <end position="113"/>
    </location>
</feature>
<dbReference type="InterPro" id="IPR006085">
    <property type="entry name" value="XPG_DNA_repair_N"/>
</dbReference>
<dbReference type="Proteomes" id="UP001152795">
    <property type="component" value="Unassembled WGS sequence"/>
</dbReference>
<keyword evidence="5" id="KW-0234">DNA repair</keyword>
<dbReference type="AlphaFoldDB" id="A0A7D9DVM3"/>
<dbReference type="EMBL" id="CACRXK020002338">
    <property type="protein sequence ID" value="CAB3993847.1"/>
    <property type="molecule type" value="Genomic_DNA"/>
</dbReference>
<comment type="subcellular location">
    <subcellularLocation>
        <location evidence="1">Nucleus</location>
    </subcellularLocation>
</comment>
<dbReference type="InterPro" id="IPR029060">
    <property type="entry name" value="PIN-like_dom_sf"/>
</dbReference>
<dbReference type="InterPro" id="IPR044752">
    <property type="entry name" value="PIN-like_EXO1"/>
</dbReference>
<feature type="region of interest" description="Disordered" evidence="7">
    <location>
        <begin position="84"/>
        <end position="113"/>
    </location>
</feature>
<evidence type="ECO:0000256" key="6">
    <source>
        <dbReference type="ARBA" id="ARBA00023242"/>
    </source>
</evidence>
<dbReference type="SUPFAM" id="SSF88723">
    <property type="entry name" value="PIN domain-like"/>
    <property type="match status" value="1"/>
</dbReference>
<keyword evidence="2" id="KW-0540">Nuclease</keyword>
<evidence type="ECO:0000256" key="5">
    <source>
        <dbReference type="ARBA" id="ARBA00023204"/>
    </source>
</evidence>
<dbReference type="GO" id="GO:0006281">
    <property type="term" value="P:DNA repair"/>
    <property type="evidence" value="ECO:0007669"/>
    <property type="project" value="UniProtKB-KW"/>
</dbReference>
<keyword evidence="9" id="KW-1185">Reference proteome</keyword>
<evidence type="ECO:0000256" key="1">
    <source>
        <dbReference type="ARBA" id="ARBA00004123"/>
    </source>
</evidence>
<proteinExistence type="predicted"/>
<dbReference type="Pfam" id="PF00867">
    <property type="entry name" value="XPG_I"/>
    <property type="match status" value="1"/>
</dbReference>
<gene>
    <name evidence="8" type="ORF">PACLA_8A085172</name>
</gene>
<accession>A0A7D9DVM3</accession>
<dbReference type="Pfam" id="PF00752">
    <property type="entry name" value="XPG_N"/>
    <property type="match status" value="1"/>
</dbReference>
<dbReference type="SMART" id="SM00484">
    <property type="entry name" value="XPGI"/>
    <property type="match status" value="1"/>
</dbReference>
<keyword evidence="6" id="KW-0539">Nucleus</keyword>
<dbReference type="InterPro" id="IPR006084">
    <property type="entry name" value="XPG/Rad2"/>
</dbReference>
<organism evidence="8 9">
    <name type="scientific">Paramuricea clavata</name>
    <name type="common">Red gorgonian</name>
    <name type="synonym">Violescent sea-whip</name>
    <dbReference type="NCBI Taxonomy" id="317549"/>
    <lineage>
        <taxon>Eukaryota</taxon>
        <taxon>Metazoa</taxon>
        <taxon>Cnidaria</taxon>
        <taxon>Anthozoa</taxon>
        <taxon>Octocorallia</taxon>
        <taxon>Malacalcyonacea</taxon>
        <taxon>Plexauridae</taxon>
        <taxon>Paramuricea</taxon>
    </lineage>
</organism>
<dbReference type="Gene3D" id="3.40.50.1010">
    <property type="entry name" value="5'-nuclease"/>
    <property type="match status" value="1"/>
</dbReference>
<dbReference type="PANTHER" id="PTHR11081:SF65">
    <property type="entry name" value="DNA DAMAGE-INDUCIBLE PROTEIN DIN7-RELATED"/>
    <property type="match status" value="1"/>
</dbReference>
<name>A0A7D9DVM3_PARCT</name>
<keyword evidence="3" id="KW-0227">DNA damage</keyword>
<dbReference type="CDD" id="cd09857">
    <property type="entry name" value="PIN_EXO1"/>
    <property type="match status" value="1"/>
</dbReference>
<dbReference type="GO" id="GO:0017108">
    <property type="term" value="F:5'-flap endonuclease activity"/>
    <property type="evidence" value="ECO:0007669"/>
    <property type="project" value="TreeGrafter"/>
</dbReference>
<dbReference type="Gene3D" id="1.10.150.20">
    <property type="entry name" value="5' to 3' exonuclease, C-terminal subdomain"/>
    <property type="match status" value="1"/>
</dbReference>
<dbReference type="PRINTS" id="PR00853">
    <property type="entry name" value="XPGRADSUPER"/>
</dbReference>
<comment type="caution">
    <text evidence="8">The sequence shown here is derived from an EMBL/GenBank/DDBJ whole genome shotgun (WGS) entry which is preliminary data.</text>
</comment>
<dbReference type="SMART" id="SM00485">
    <property type="entry name" value="XPGN"/>
    <property type="match status" value="1"/>
</dbReference>
<dbReference type="OrthoDB" id="5972718at2759"/>
<dbReference type="SUPFAM" id="SSF47807">
    <property type="entry name" value="5' to 3' exonuclease, C-terminal subdomain"/>
    <property type="match status" value="1"/>
</dbReference>
<keyword evidence="4" id="KW-0378">Hydrolase</keyword>
<dbReference type="InterPro" id="IPR036279">
    <property type="entry name" value="5-3_exonuclease_C_sf"/>
</dbReference>
<keyword evidence="8" id="KW-0269">Exonuclease</keyword>
<evidence type="ECO:0000256" key="3">
    <source>
        <dbReference type="ARBA" id="ARBA00022763"/>
    </source>
</evidence>
<dbReference type="PANTHER" id="PTHR11081">
    <property type="entry name" value="FLAP ENDONUCLEASE FAMILY MEMBER"/>
    <property type="match status" value="1"/>
</dbReference>
<dbReference type="CDD" id="cd09901">
    <property type="entry name" value="H3TH_FEN1-like"/>
    <property type="match status" value="1"/>
</dbReference>
<evidence type="ECO:0000256" key="2">
    <source>
        <dbReference type="ARBA" id="ARBA00022722"/>
    </source>
</evidence>
<dbReference type="GO" id="GO:0005634">
    <property type="term" value="C:nucleus"/>
    <property type="evidence" value="ECO:0007669"/>
    <property type="project" value="UniProtKB-SubCell"/>
</dbReference>
<sequence>MGINCLLPFVKKYSTNVNINRFSGQTIAVDASCWIHKLLAISVSQTGTRERFSRIFNSHIQPLKDAEVIPLMVFDGLALPAKEKENARRQSERRERMEKAQTKNISTTQRNKLASQGQEKTYHDVVECIKLCLCQRVKYVVSPYESDAQIAFLLKNGYADVAVTEDSDLLVYGCEKVIFKLGMTGHGEYVELNNILSGLNTTNTEFVHGSIAAGCDYLSNVRGVGIHRAFSFVKSGKLFEELKKKHSPANYEDLFQMALAVFQHQSVFNSTLLTVQPLNPWTEDPGDEVKYFCGLYPF</sequence>
<protein>
    <submittedName>
        <fullName evidence="8">Exonuclease 1-like</fullName>
    </submittedName>
</protein>
<feature type="compositionally biased region" description="Basic and acidic residues" evidence="7">
    <location>
        <begin position="84"/>
        <end position="101"/>
    </location>
</feature>
<dbReference type="GO" id="GO:0046872">
    <property type="term" value="F:metal ion binding"/>
    <property type="evidence" value="ECO:0007669"/>
    <property type="project" value="InterPro"/>
</dbReference>